<feature type="signal peptide" evidence="1">
    <location>
        <begin position="1"/>
        <end position="19"/>
    </location>
</feature>
<evidence type="ECO:0000256" key="1">
    <source>
        <dbReference type="SAM" id="SignalP"/>
    </source>
</evidence>
<gene>
    <name evidence="2" type="ORF">Bpfe_004634</name>
</gene>
<proteinExistence type="predicted"/>
<organism evidence="2 3">
    <name type="scientific">Biomphalaria pfeifferi</name>
    <name type="common">Bloodfluke planorb</name>
    <name type="synonym">Freshwater snail</name>
    <dbReference type="NCBI Taxonomy" id="112525"/>
    <lineage>
        <taxon>Eukaryota</taxon>
        <taxon>Metazoa</taxon>
        <taxon>Spiralia</taxon>
        <taxon>Lophotrochozoa</taxon>
        <taxon>Mollusca</taxon>
        <taxon>Gastropoda</taxon>
        <taxon>Heterobranchia</taxon>
        <taxon>Euthyneura</taxon>
        <taxon>Panpulmonata</taxon>
        <taxon>Hygrophila</taxon>
        <taxon>Lymnaeoidea</taxon>
        <taxon>Planorbidae</taxon>
        <taxon>Biomphalaria</taxon>
    </lineage>
</organism>
<protein>
    <recommendedName>
        <fullName evidence="4">Vitellogenin domain-containing protein</fullName>
    </recommendedName>
</protein>
<evidence type="ECO:0008006" key="4">
    <source>
        <dbReference type="Google" id="ProtNLM"/>
    </source>
</evidence>
<accession>A0AAD8FI29</accession>
<comment type="caution">
    <text evidence="2">The sequence shown here is derived from an EMBL/GenBank/DDBJ whole genome shotgun (WGS) entry which is preliminary data.</text>
</comment>
<reference evidence="2" key="2">
    <citation type="submission" date="2023-04" db="EMBL/GenBank/DDBJ databases">
        <authorList>
            <person name="Bu L."/>
            <person name="Lu L."/>
            <person name="Laidemitt M.R."/>
            <person name="Zhang S.M."/>
            <person name="Mutuku M."/>
            <person name="Mkoji G."/>
            <person name="Steinauer M."/>
            <person name="Loker E.S."/>
        </authorList>
    </citation>
    <scope>NUCLEOTIDE SEQUENCE</scope>
    <source>
        <strain evidence="2">KasaAsao</strain>
        <tissue evidence="2">Whole Snail</tissue>
    </source>
</reference>
<dbReference type="AlphaFoldDB" id="A0AAD8FI29"/>
<dbReference type="EMBL" id="JASAOG010000012">
    <property type="protein sequence ID" value="KAK0065837.1"/>
    <property type="molecule type" value="Genomic_DNA"/>
</dbReference>
<keyword evidence="1" id="KW-0732">Signal</keyword>
<keyword evidence="3" id="KW-1185">Reference proteome</keyword>
<feature type="chain" id="PRO_5042100998" description="Vitellogenin domain-containing protein" evidence="1">
    <location>
        <begin position="20"/>
        <end position="202"/>
    </location>
</feature>
<evidence type="ECO:0000313" key="3">
    <source>
        <dbReference type="Proteomes" id="UP001233172"/>
    </source>
</evidence>
<sequence length="202" mass="23673">MYALACFLLILFAWDETTADPGNDAKRIASVMAYRYKAESNDSDVKYIALQYIENNKYFLPQEIPFLYLQYLTAELVNQSILVLKKKNENSYAITEYMMDDKLDAFLYLDSTGTEFYNELRGVNLKYSDKCESSILDKQDKSYHSSDWKSCIDPYKKMTFTLNCTHVTIRVKEKENTTDLAYKRDLKFYVPPKYVPDKEVCV</sequence>
<reference evidence="2" key="1">
    <citation type="journal article" date="2023" name="PLoS Negl. Trop. Dis.">
        <title>A genome sequence for Biomphalaria pfeifferi, the major vector snail for the human-infecting parasite Schistosoma mansoni.</title>
        <authorList>
            <person name="Bu L."/>
            <person name="Lu L."/>
            <person name="Laidemitt M.R."/>
            <person name="Zhang S.M."/>
            <person name="Mutuku M."/>
            <person name="Mkoji G."/>
            <person name="Steinauer M."/>
            <person name="Loker E.S."/>
        </authorList>
    </citation>
    <scope>NUCLEOTIDE SEQUENCE</scope>
    <source>
        <strain evidence="2">KasaAsao</strain>
    </source>
</reference>
<evidence type="ECO:0000313" key="2">
    <source>
        <dbReference type="EMBL" id="KAK0065837.1"/>
    </source>
</evidence>
<name>A0AAD8FI29_BIOPF</name>
<dbReference type="Proteomes" id="UP001233172">
    <property type="component" value="Unassembled WGS sequence"/>
</dbReference>